<reference evidence="1 2" key="1">
    <citation type="journal article" date="2021" name="BMC Genomics">
        <title>Datura genome reveals duplications of psychoactive alkaloid biosynthetic genes and high mutation rate following tissue culture.</title>
        <authorList>
            <person name="Rajewski A."/>
            <person name="Carter-House D."/>
            <person name="Stajich J."/>
            <person name="Litt A."/>
        </authorList>
    </citation>
    <scope>NUCLEOTIDE SEQUENCE [LARGE SCALE GENOMIC DNA]</scope>
    <source>
        <strain evidence="1">AR-01</strain>
    </source>
</reference>
<evidence type="ECO:0000313" key="2">
    <source>
        <dbReference type="Proteomes" id="UP000823775"/>
    </source>
</evidence>
<accession>A0ABS8Y6Q7</accession>
<sequence length="144" mass="16383">ISIDAIFNQVLYAVKNLGEANLKDLKDDTVLETTTRHDDVYHTAKDSDTKVCQNFEQPKESPVHKIDTPLGFEISGDLFPSQIPRTRITIQRLTGQDYATPIHKNKQPGPWNRSPYLTDFRSSSVSSIILSPILDKKHHLRMLL</sequence>
<protein>
    <submittedName>
        <fullName evidence="1">Uncharacterized protein</fullName>
    </submittedName>
</protein>
<name>A0ABS8Y6Q7_DATST</name>
<proteinExistence type="predicted"/>
<dbReference type="Proteomes" id="UP000823775">
    <property type="component" value="Unassembled WGS sequence"/>
</dbReference>
<comment type="caution">
    <text evidence="1">The sequence shown here is derived from an EMBL/GenBank/DDBJ whole genome shotgun (WGS) entry which is preliminary data.</text>
</comment>
<keyword evidence="2" id="KW-1185">Reference proteome</keyword>
<feature type="non-terminal residue" evidence="1">
    <location>
        <position position="1"/>
    </location>
</feature>
<evidence type="ECO:0000313" key="1">
    <source>
        <dbReference type="EMBL" id="MCE5167343.1"/>
    </source>
</evidence>
<organism evidence="1 2">
    <name type="scientific">Datura stramonium</name>
    <name type="common">Jimsonweed</name>
    <name type="synonym">Common thornapple</name>
    <dbReference type="NCBI Taxonomy" id="4076"/>
    <lineage>
        <taxon>Eukaryota</taxon>
        <taxon>Viridiplantae</taxon>
        <taxon>Streptophyta</taxon>
        <taxon>Embryophyta</taxon>
        <taxon>Tracheophyta</taxon>
        <taxon>Spermatophyta</taxon>
        <taxon>Magnoliopsida</taxon>
        <taxon>eudicotyledons</taxon>
        <taxon>Gunneridae</taxon>
        <taxon>Pentapetalae</taxon>
        <taxon>asterids</taxon>
        <taxon>lamiids</taxon>
        <taxon>Solanales</taxon>
        <taxon>Solanaceae</taxon>
        <taxon>Solanoideae</taxon>
        <taxon>Datureae</taxon>
        <taxon>Datura</taxon>
    </lineage>
</organism>
<dbReference type="EMBL" id="JACEIK010083086">
    <property type="protein sequence ID" value="MCE5167343.1"/>
    <property type="molecule type" value="Genomic_DNA"/>
</dbReference>
<gene>
    <name evidence="1" type="ORF">HAX54_049246</name>
</gene>